<dbReference type="OrthoDB" id="529208at2"/>
<dbReference type="EMBL" id="CP003060">
    <property type="protein sequence ID" value="AEP28815.1"/>
    <property type="molecule type" value="Genomic_DNA"/>
</dbReference>
<dbReference type="Proteomes" id="UP000009282">
    <property type="component" value="Chromosome"/>
</dbReference>
<gene>
    <name evidence="2" type="ordered locus">GNIT_0667</name>
</gene>
<dbReference type="KEGG" id="gni:GNIT_0667"/>
<reference evidence="2 3" key="1">
    <citation type="journal article" date="2011" name="J. Bacteriol.">
        <title>Complete genome sequence of seawater bacterium Glaciecola nitratireducens FR1064T.</title>
        <authorList>
            <person name="Bian F."/>
            <person name="Qin Q.L."/>
            <person name="Xie B.B."/>
            <person name="Shu Y.L."/>
            <person name="Zhang X.Y."/>
            <person name="Yu Y."/>
            <person name="Chen B."/>
            <person name="Chen X.L."/>
            <person name="Zhou B.C."/>
            <person name="Zhang Y.Z."/>
        </authorList>
    </citation>
    <scope>NUCLEOTIDE SEQUENCE [LARGE SCALE GENOMIC DNA]</scope>
    <source>
        <strain evidence="3">JCM 12485 / KCTC 12276 / FR1064</strain>
    </source>
</reference>
<dbReference type="HOGENOM" id="CLU_1692987_0_0_6"/>
<dbReference type="Pfam" id="PF08241">
    <property type="entry name" value="Methyltransf_11"/>
    <property type="match status" value="1"/>
</dbReference>
<evidence type="ECO:0000313" key="2">
    <source>
        <dbReference type="EMBL" id="AEP28815.1"/>
    </source>
</evidence>
<feature type="domain" description="Methyltransferase type 11" evidence="1">
    <location>
        <begin position="50"/>
        <end position="103"/>
    </location>
</feature>
<organism evidence="2 3">
    <name type="scientific">Glaciecola nitratireducens (strain JCM 12485 / KCTC 12276 / FR1064)</name>
    <dbReference type="NCBI Taxonomy" id="1085623"/>
    <lineage>
        <taxon>Bacteria</taxon>
        <taxon>Pseudomonadati</taxon>
        <taxon>Pseudomonadota</taxon>
        <taxon>Gammaproteobacteria</taxon>
        <taxon>Alteromonadales</taxon>
        <taxon>Alteromonadaceae</taxon>
        <taxon>Brumicola</taxon>
    </lineage>
</organism>
<sequence length="155" mass="17782">MFRACYDNGIEFYGVDPVLKQCNAFRSSDVLLARLTGGTGKYDINAPGLDRAISASANQLPFFDNTIDMILSCWFIPIWIDTEEELLAVFAEIYRILKVGGTISLYPLPDWDSFAINLPHLRLLFNKFTFSQQFIFEPFNLMYPPTNRLTLTKTY</sequence>
<dbReference type="GO" id="GO:0008757">
    <property type="term" value="F:S-adenosylmethionine-dependent methyltransferase activity"/>
    <property type="evidence" value="ECO:0007669"/>
    <property type="project" value="InterPro"/>
</dbReference>
<protein>
    <recommendedName>
        <fullName evidence="1">Methyltransferase type 11 domain-containing protein</fullName>
    </recommendedName>
</protein>
<dbReference type="RefSeq" id="WP_014107690.1">
    <property type="nucleotide sequence ID" value="NC_016041.1"/>
</dbReference>
<accession>G4QFN0</accession>
<keyword evidence="3" id="KW-1185">Reference proteome</keyword>
<proteinExistence type="predicted"/>
<dbReference type="Gene3D" id="3.40.50.150">
    <property type="entry name" value="Vaccinia Virus protein VP39"/>
    <property type="match status" value="1"/>
</dbReference>
<name>G4QFN0_GLANF</name>
<evidence type="ECO:0000259" key="1">
    <source>
        <dbReference type="Pfam" id="PF08241"/>
    </source>
</evidence>
<dbReference type="SUPFAM" id="SSF53335">
    <property type="entry name" value="S-adenosyl-L-methionine-dependent methyltransferases"/>
    <property type="match status" value="1"/>
</dbReference>
<dbReference type="InterPro" id="IPR029063">
    <property type="entry name" value="SAM-dependent_MTases_sf"/>
</dbReference>
<evidence type="ECO:0000313" key="3">
    <source>
        <dbReference type="Proteomes" id="UP000009282"/>
    </source>
</evidence>
<dbReference type="InterPro" id="IPR013216">
    <property type="entry name" value="Methyltransf_11"/>
</dbReference>
<dbReference type="AlphaFoldDB" id="G4QFN0"/>
<dbReference type="eggNOG" id="ENOG50340UI">
    <property type="taxonomic scope" value="Bacteria"/>
</dbReference>